<keyword evidence="1" id="KW-1133">Transmembrane helix</keyword>
<dbReference type="WBParaSite" id="jg5629">
    <property type="protein sequence ID" value="jg5629"/>
    <property type="gene ID" value="jg5629"/>
</dbReference>
<evidence type="ECO:0000313" key="3">
    <source>
        <dbReference type="WBParaSite" id="jg5629"/>
    </source>
</evidence>
<proteinExistence type="predicted"/>
<keyword evidence="1" id="KW-0472">Membrane</keyword>
<feature type="transmembrane region" description="Helical" evidence="1">
    <location>
        <begin position="131"/>
        <end position="158"/>
    </location>
</feature>
<dbReference type="Proteomes" id="UP000887574">
    <property type="component" value="Unplaced"/>
</dbReference>
<accession>A0A915EGF8</accession>
<organism evidence="2 3">
    <name type="scientific">Ditylenchus dipsaci</name>
    <dbReference type="NCBI Taxonomy" id="166011"/>
    <lineage>
        <taxon>Eukaryota</taxon>
        <taxon>Metazoa</taxon>
        <taxon>Ecdysozoa</taxon>
        <taxon>Nematoda</taxon>
        <taxon>Chromadorea</taxon>
        <taxon>Rhabditida</taxon>
        <taxon>Tylenchina</taxon>
        <taxon>Tylenchomorpha</taxon>
        <taxon>Sphaerularioidea</taxon>
        <taxon>Anguinidae</taxon>
        <taxon>Anguininae</taxon>
        <taxon>Ditylenchus</taxon>
    </lineage>
</organism>
<feature type="transmembrane region" description="Helical" evidence="1">
    <location>
        <begin position="94"/>
        <end position="119"/>
    </location>
</feature>
<name>A0A915EGF8_9BILA</name>
<reference evidence="3" key="1">
    <citation type="submission" date="2022-11" db="UniProtKB">
        <authorList>
            <consortium name="WormBaseParasite"/>
        </authorList>
    </citation>
    <scope>IDENTIFICATION</scope>
</reference>
<keyword evidence="1" id="KW-0812">Transmembrane</keyword>
<evidence type="ECO:0000313" key="2">
    <source>
        <dbReference type="Proteomes" id="UP000887574"/>
    </source>
</evidence>
<dbReference type="AlphaFoldDB" id="A0A915EGF8"/>
<keyword evidence="2" id="KW-1185">Reference proteome</keyword>
<protein>
    <submittedName>
        <fullName evidence="3">Uncharacterized protein</fullName>
    </submittedName>
</protein>
<feature type="transmembrane region" description="Helical" evidence="1">
    <location>
        <begin position="164"/>
        <end position="184"/>
    </location>
</feature>
<evidence type="ECO:0000256" key="1">
    <source>
        <dbReference type="SAM" id="Phobius"/>
    </source>
</evidence>
<feature type="transmembrane region" description="Helical" evidence="1">
    <location>
        <begin position="48"/>
        <end position="65"/>
    </location>
</feature>
<sequence>MGNPNQGERSLYRLVFIKDPSFVPQFSSLLCFPFWQTKRGTPGKRGQMAKLFWDLLFSFAIGYLIEPEMPSTSLNIGPYIAGLGKYFGPLGGNISVSFCVFCGAGIITSQDYALLYRFFAVQPNKALLRYFLHPISIASIYGLCLIIEFGLALTAYYSFTPPELSTPVIFVMIPVSIEIIAMLFKHEFSKASVDLGVLMLSFMLLLIQS</sequence>
<feature type="transmembrane region" description="Helical" evidence="1">
    <location>
        <begin position="191"/>
        <end position="208"/>
    </location>
</feature>